<gene>
    <name evidence="2" type="ORF">ACFS5P_10350</name>
</gene>
<evidence type="ECO:0000313" key="3">
    <source>
        <dbReference type="Proteomes" id="UP001597561"/>
    </source>
</evidence>
<accession>A0ABW5ZH16</accession>
<organism evidence="2 3">
    <name type="scientific">Jeotgalibacillus terrae</name>
    <dbReference type="NCBI Taxonomy" id="587735"/>
    <lineage>
        <taxon>Bacteria</taxon>
        <taxon>Bacillati</taxon>
        <taxon>Bacillota</taxon>
        <taxon>Bacilli</taxon>
        <taxon>Bacillales</taxon>
        <taxon>Caryophanaceae</taxon>
        <taxon>Jeotgalibacillus</taxon>
    </lineage>
</organism>
<dbReference type="Pfam" id="PF10720">
    <property type="entry name" value="DUF2515"/>
    <property type="match status" value="1"/>
</dbReference>
<feature type="compositionally biased region" description="Basic and acidic residues" evidence="1">
    <location>
        <begin position="357"/>
        <end position="367"/>
    </location>
</feature>
<proteinExistence type="predicted"/>
<sequence length="378" mass="44291">MNLNNVTRTKAYFEFYCKHPEVHWALLAHLVSRNGGWNMTDLKGSLLEHVFTAQSRIDFFSFLEKANAFIFHDAYPQLLLYEKSKEENKNYMHLLPQFGVSTFMEPAWQTFLQHQHSKLLTIALIINEQHYIESRLISNAYYSTHVYESSLFKYQEFFHLNHVIFPYEVDQRVKVIGLNVSHFAPLEQRIELGKKLYGMLYASPYQLKNILRFVKSKTHTGSRSDYWPHVFSSRQSRGIFSPECHAAWENEEHIYKDEDWYRRGDALPYFEAVELPERFDITSRYVLTLTVVRAGASLLALKDKCNERGHTNKSEGVRIMGQNHQFKPGQKAPNNGYYVEIGETGSQVKDPGQIKLKAGEEFPETKNHNRVWMPKRKP</sequence>
<feature type="region of interest" description="Disordered" evidence="1">
    <location>
        <begin position="357"/>
        <end position="378"/>
    </location>
</feature>
<dbReference type="RefSeq" id="WP_204728838.1">
    <property type="nucleotide sequence ID" value="NZ_JAFBDK010000005.1"/>
</dbReference>
<reference evidence="3" key="1">
    <citation type="journal article" date="2019" name="Int. J. Syst. Evol. Microbiol.">
        <title>The Global Catalogue of Microorganisms (GCM) 10K type strain sequencing project: providing services to taxonomists for standard genome sequencing and annotation.</title>
        <authorList>
            <consortium name="The Broad Institute Genomics Platform"/>
            <consortium name="The Broad Institute Genome Sequencing Center for Infectious Disease"/>
            <person name="Wu L."/>
            <person name="Ma J."/>
        </authorList>
    </citation>
    <scope>NUCLEOTIDE SEQUENCE [LARGE SCALE GENOMIC DNA]</scope>
    <source>
        <strain evidence="3">KCTC 13528</strain>
    </source>
</reference>
<dbReference type="Pfam" id="PF14168">
    <property type="entry name" value="YjzC"/>
    <property type="match status" value="1"/>
</dbReference>
<dbReference type="InterPro" id="IPR025549">
    <property type="entry name" value="YjzC"/>
</dbReference>
<evidence type="ECO:0000256" key="1">
    <source>
        <dbReference type="SAM" id="MobiDB-lite"/>
    </source>
</evidence>
<dbReference type="Proteomes" id="UP001597561">
    <property type="component" value="Unassembled WGS sequence"/>
</dbReference>
<evidence type="ECO:0000313" key="2">
    <source>
        <dbReference type="EMBL" id="MFD2912274.1"/>
    </source>
</evidence>
<comment type="caution">
    <text evidence="2">The sequence shown here is derived from an EMBL/GenBank/DDBJ whole genome shotgun (WGS) entry which is preliminary data.</text>
</comment>
<dbReference type="EMBL" id="JBHUPG010000019">
    <property type="protein sequence ID" value="MFD2912274.1"/>
    <property type="molecule type" value="Genomic_DNA"/>
</dbReference>
<name>A0ABW5ZH16_9BACL</name>
<keyword evidence="3" id="KW-1185">Reference proteome</keyword>
<protein>
    <submittedName>
        <fullName evidence="2">YjzC family protein</fullName>
    </submittedName>
</protein>
<dbReference type="InterPro" id="IPR019658">
    <property type="entry name" value="DUF2515"/>
</dbReference>